<reference evidence="5" key="1">
    <citation type="submission" date="2016-10" db="EMBL/GenBank/DDBJ databases">
        <authorList>
            <person name="Varghese N."/>
        </authorList>
    </citation>
    <scope>NUCLEOTIDE SEQUENCE [LARGE SCALE GENOMIC DNA]</scope>
    <source>
        <strain evidence="5">Nsp8</strain>
    </source>
</reference>
<dbReference type="InterPro" id="IPR025295">
    <property type="entry name" value="eCIS_core_dom"/>
</dbReference>
<name>A0A1I4Y5N4_9PROT</name>
<dbReference type="AlphaFoldDB" id="A0A1I4Y5N4"/>
<dbReference type="InterPro" id="IPR036249">
    <property type="entry name" value="Thioredoxin-like_sf"/>
</dbReference>
<dbReference type="CDD" id="cd02947">
    <property type="entry name" value="TRX_family"/>
    <property type="match status" value="1"/>
</dbReference>
<feature type="region of interest" description="Disordered" evidence="1">
    <location>
        <begin position="374"/>
        <end position="396"/>
    </location>
</feature>
<feature type="domain" description="Thioredoxin" evidence="2">
    <location>
        <begin position="252"/>
        <end position="337"/>
    </location>
</feature>
<dbReference type="Proteomes" id="UP000183107">
    <property type="component" value="Unassembled WGS sequence"/>
</dbReference>
<dbReference type="OrthoDB" id="7387101at2"/>
<gene>
    <name evidence="4" type="ORF">SAMN05216386_0528</name>
</gene>
<keyword evidence="5" id="KW-1185">Reference proteome</keyword>
<dbReference type="Pfam" id="PF13699">
    <property type="entry name" value="eCIS_core"/>
    <property type="match status" value="1"/>
</dbReference>
<dbReference type="Pfam" id="PF00085">
    <property type="entry name" value="Thioredoxin"/>
    <property type="match status" value="1"/>
</dbReference>
<protein>
    <submittedName>
        <fullName evidence="4">Thioredoxin</fullName>
    </submittedName>
</protein>
<evidence type="ECO:0000313" key="5">
    <source>
        <dbReference type="Proteomes" id="UP000183107"/>
    </source>
</evidence>
<organism evidence="4 5">
    <name type="scientific">Nitrosospira briensis</name>
    <dbReference type="NCBI Taxonomy" id="35799"/>
    <lineage>
        <taxon>Bacteria</taxon>
        <taxon>Pseudomonadati</taxon>
        <taxon>Pseudomonadota</taxon>
        <taxon>Betaproteobacteria</taxon>
        <taxon>Nitrosomonadales</taxon>
        <taxon>Nitrosomonadaceae</taxon>
        <taxon>Nitrosospira</taxon>
    </lineage>
</organism>
<evidence type="ECO:0000259" key="3">
    <source>
        <dbReference type="Pfam" id="PF13699"/>
    </source>
</evidence>
<evidence type="ECO:0000259" key="2">
    <source>
        <dbReference type="Pfam" id="PF00085"/>
    </source>
</evidence>
<sequence>MNQITSQTQNRGKTDPLAASGILQRKCACGSHIVAGGKCTDCTEREHSLQRKAANTGKLGLPIQRKLTIGACNDPLEQEADRIADQVMLMPANAAVNRAPLRIQRFTGSPTRAIPEVPPSVERVLSSSGTFLEPKLRQDMERRFGYDFSHVRVYSGGNAEQSAREVSANAYTVGSNIVFGAGQFSPKTNTGRRLLGHELVHVIQQNGFSKVQRQTAEDIPDLEDFGSSPFGRPLNTRSAEEIYSRNRQLVPPLTDVNFDATLGAACAQGRVLVVDFWDRYCRPCDRVALHMTSLARRYQSGPFRNRVGFFQVEWDRRVNPSLYQRFPLRSLPTVYFYWCAGSNPTLEDQASEALPEAGYSSRVEVILRRHGIGGEAATGSRQEQGSSSAVSSSEGTQYTPSLLIHHRIVRTWMREAYRRSDMGATEERRTEWGGKIKRSSTGILECAFHTDGHPSEIATCPRELGITPDGHIGNSLIVGSFHTHPNSRRELEPPSPADRNAMVRRRECMGMEEYVIGVHNIYVVFPDGTGQSLGRTNDWLFEGAPLIDAP</sequence>
<dbReference type="RefSeq" id="WP_074794261.1">
    <property type="nucleotide sequence ID" value="NZ_FOVJ01000001.1"/>
</dbReference>
<feature type="domain" description="eCIS core" evidence="3">
    <location>
        <begin position="132"/>
        <end position="207"/>
    </location>
</feature>
<dbReference type="EMBL" id="FOVJ01000001">
    <property type="protein sequence ID" value="SFN33337.1"/>
    <property type="molecule type" value="Genomic_DNA"/>
</dbReference>
<dbReference type="InterPro" id="IPR013766">
    <property type="entry name" value="Thioredoxin_domain"/>
</dbReference>
<proteinExistence type="predicted"/>
<evidence type="ECO:0000313" key="4">
    <source>
        <dbReference type="EMBL" id="SFN33337.1"/>
    </source>
</evidence>
<dbReference type="SUPFAM" id="SSF52833">
    <property type="entry name" value="Thioredoxin-like"/>
    <property type="match status" value="1"/>
</dbReference>
<dbReference type="Gene3D" id="3.40.30.10">
    <property type="entry name" value="Glutaredoxin"/>
    <property type="match status" value="1"/>
</dbReference>
<evidence type="ECO:0000256" key="1">
    <source>
        <dbReference type="SAM" id="MobiDB-lite"/>
    </source>
</evidence>
<accession>A0A1I4Y5N4</accession>